<dbReference type="InterPro" id="IPR020476">
    <property type="entry name" value="Nudix_hydrolase"/>
</dbReference>
<gene>
    <name evidence="10" type="ORF">EOE67_09355</name>
</gene>
<dbReference type="CDD" id="cd03426">
    <property type="entry name" value="NUDIX_CoAse_Nudt7"/>
    <property type="match status" value="1"/>
</dbReference>
<evidence type="ECO:0000256" key="7">
    <source>
        <dbReference type="ARBA" id="ARBA00023211"/>
    </source>
</evidence>
<evidence type="ECO:0000256" key="4">
    <source>
        <dbReference type="ARBA" id="ARBA00022723"/>
    </source>
</evidence>
<keyword evidence="11" id="KW-1185">Reference proteome</keyword>
<dbReference type="InterPro" id="IPR000086">
    <property type="entry name" value="NUDIX_hydrolase_dom"/>
</dbReference>
<evidence type="ECO:0000313" key="11">
    <source>
        <dbReference type="Proteomes" id="UP000283077"/>
    </source>
</evidence>
<dbReference type="InterPro" id="IPR045121">
    <property type="entry name" value="CoAse"/>
</dbReference>
<keyword evidence="4" id="KW-0479">Metal-binding</keyword>
<evidence type="ECO:0000256" key="6">
    <source>
        <dbReference type="ARBA" id="ARBA00022842"/>
    </source>
</evidence>
<dbReference type="GO" id="GO:0010945">
    <property type="term" value="F:coenzyme A diphosphatase activity"/>
    <property type="evidence" value="ECO:0007669"/>
    <property type="project" value="InterPro"/>
</dbReference>
<dbReference type="Proteomes" id="UP000283077">
    <property type="component" value="Unassembled WGS sequence"/>
</dbReference>
<dbReference type="PRINTS" id="PR00502">
    <property type="entry name" value="NUDIXFAMILY"/>
</dbReference>
<organism evidence="10 11">
    <name type="scientific">Rheinheimera riviphila</name>
    <dbReference type="NCBI Taxonomy" id="1834037"/>
    <lineage>
        <taxon>Bacteria</taxon>
        <taxon>Pseudomonadati</taxon>
        <taxon>Pseudomonadota</taxon>
        <taxon>Gammaproteobacteria</taxon>
        <taxon>Chromatiales</taxon>
        <taxon>Chromatiaceae</taxon>
        <taxon>Rheinheimera</taxon>
    </lineage>
</organism>
<evidence type="ECO:0000256" key="8">
    <source>
        <dbReference type="RuleBase" id="RU003476"/>
    </source>
</evidence>
<evidence type="ECO:0000256" key="1">
    <source>
        <dbReference type="ARBA" id="ARBA00001936"/>
    </source>
</evidence>
<dbReference type="EMBL" id="SACS01000008">
    <property type="protein sequence ID" value="RVU37672.1"/>
    <property type="molecule type" value="Genomic_DNA"/>
</dbReference>
<reference evidence="10 11" key="1">
    <citation type="submission" date="2019-01" db="EMBL/GenBank/DDBJ databases">
        <authorList>
            <person name="Chen W.-M."/>
        </authorList>
    </citation>
    <scope>NUCLEOTIDE SEQUENCE [LARGE SCALE GENOMIC DNA]</scope>
    <source>
        <strain evidence="10 11">KYPC3</strain>
    </source>
</reference>
<keyword evidence="7" id="KW-0464">Manganese</keyword>
<proteinExistence type="inferred from homology"/>
<dbReference type="InterPro" id="IPR020084">
    <property type="entry name" value="NUDIX_hydrolase_CS"/>
</dbReference>
<evidence type="ECO:0000256" key="2">
    <source>
        <dbReference type="ARBA" id="ARBA00001946"/>
    </source>
</evidence>
<dbReference type="InterPro" id="IPR000059">
    <property type="entry name" value="NUDIX_hydrolase_NudL_CS"/>
</dbReference>
<comment type="cofactor">
    <cofactor evidence="1">
        <name>Mn(2+)</name>
        <dbReference type="ChEBI" id="CHEBI:29035"/>
    </cofactor>
</comment>
<keyword evidence="5 8" id="KW-0378">Hydrolase</keyword>
<dbReference type="PROSITE" id="PS00893">
    <property type="entry name" value="NUDIX_BOX"/>
    <property type="match status" value="1"/>
</dbReference>
<dbReference type="GO" id="GO:0030145">
    <property type="term" value="F:manganese ion binding"/>
    <property type="evidence" value="ECO:0007669"/>
    <property type="project" value="InterPro"/>
</dbReference>
<dbReference type="SUPFAM" id="SSF55811">
    <property type="entry name" value="Nudix"/>
    <property type="match status" value="1"/>
</dbReference>
<dbReference type="PANTHER" id="PTHR12992">
    <property type="entry name" value="NUDIX HYDROLASE"/>
    <property type="match status" value="1"/>
</dbReference>
<comment type="cofactor">
    <cofactor evidence="2">
        <name>Mg(2+)</name>
        <dbReference type="ChEBI" id="CHEBI:18420"/>
    </cofactor>
</comment>
<feature type="domain" description="Nudix hydrolase" evidence="9">
    <location>
        <begin position="23"/>
        <end position="155"/>
    </location>
</feature>
<accession>A0A437QT45</accession>
<evidence type="ECO:0000256" key="5">
    <source>
        <dbReference type="ARBA" id="ARBA00022801"/>
    </source>
</evidence>
<evidence type="ECO:0000256" key="3">
    <source>
        <dbReference type="ARBA" id="ARBA00006506"/>
    </source>
</evidence>
<dbReference type="InterPro" id="IPR015797">
    <property type="entry name" value="NUDIX_hydrolase-like_dom_sf"/>
</dbReference>
<name>A0A437QT45_9GAMM</name>
<dbReference type="PANTHER" id="PTHR12992:SF11">
    <property type="entry name" value="MITOCHONDRIAL COENZYME A DIPHOSPHATASE NUDT8"/>
    <property type="match status" value="1"/>
</dbReference>
<sequence>MTLEQWLPRFLLQRQPAAALLPPANAAVMLLLWPEQQQLQLLLTRRAMHLRHHPGQISFPGGRIETGETAVDAALRETEEEVGVSAATIKILGSLPAMSTSTGFVVSPWLGLLGEPPTLRLQTTEVAAAFSLPLSYALSNEYRKQRWFSQPYRQQQLHFLPFQDQLIWGATAAILHQLAEQIQAP</sequence>
<dbReference type="GO" id="GO:0009132">
    <property type="term" value="P:nucleoside diphosphate metabolic process"/>
    <property type="evidence" value="ECO:0007669"/>
    <property type="project" value="InterPro"/>
</dbReference>
<dbReference type="PROSITE" id="PS51462">
    <property type="entry name" value="NUDIX"/>
    <property type="match status" value="1"/>
</dbReference>
<comment type="caution">
    <text evidence="10">The sequence shown here is derived from an EMBL/GenBank/DDBJ whole genome shotgun (WGS) entry which is preliminary data.</text>
</comment>
<keyword evidence="6" id="KW-0460">Magnesium</keyword>
<dbReference type="NCBIfam" id="NF007980">
    <property type="entry name" value="PRK10707.1"/>
    <property type="match status" value="1"/>
</dbReference>
<protein>
    <submittedName>
        <fullName evidence="10">CoA pyrophosphatase</fullName>
    </submittedName>
</protein>
<dbReference type="OrthoDB" id="9802805at2"/>
<comment type="similarity">
    <text evidence="3">Belongs to the Nudix hydrolase family. PCD1 subfamily.</text>
</comment>
<dbReference type="PROSITE" id="PS01293">
    <property type="entry name" value="NUDIX_COA"/>
    <property type="match status" value="1"/>
</dbReference>
<dbReference type="RefSeq" id="WP_127698826.1">
    <property type="nucleotide sequence ID" value="NZ_SACS01000008.1"/>
</dbReference>
<evidence type="ECO:0000313" key="10">
    <source>
        <dbReference type="EMBL" id="RVU37672.1"/>
    </source>
</evidence>
<dbReference type="Pfam" id="PF00293">
    <property type="entry name" value="NUDIX"/>
    <property type="match status" value="1"/>
</dbReference>
<evidence type="ECO:0000259" key="9">
    <source>
        <dbReference type="PROSITE" id="PS51462"/>
    </source>
</evidence>
<dbReference type="AlphaFoldDB" id="A0A437QT45"/>
<dbReference type="Gene3D" id="3.90.79.10">
    <property type="entry name" value="Nucleoside Triphosphate Pyrophosphohydrolase"/>
    <property type="match status" value="1"/>
</dbReference>
<dbReference type="GO" id="GO:0000287">
    <property type="term" value="F:magnesium ion binding"/>
    <property type="evidence" value="ECO:0007669"/>
    <property type="project" value="InterPro"/>
</dbReference>